<dbReference type="Pfam" id="PF20684">
    <property type="entry name" value="Fung_rhodopsin"/>
    <property type="match status" value="1"/>
</dbReference>
<evidence type="ECO:0000256" key="1">
    <source>
        <dbReference type="ARBA" id="ARBA00004141"/>
    </source>
</evidence>
<proteinExistence type="inferred from homology"/>
<evidence type="ECO:0000313" key="9">
    <source>
        <dbReference type="Proteomes" id="UP000799777"/>
    </source>
</evidence>
<evidence type="ECO:0000256" key="2">
    <source>
        <dbReference type="ARBA" id="ARBA00022692"/>
    </source>
</evidence>
<protein>
    <recommendedName>
        <fullName evidence="7">Rhodopsin domain-containing protein</fullName>
    </recommendedName>
</protein>
<keyword evidence="9" id="KW-1185">Reference proteome</keyword>
<keyword evidence="2 6" id="KW-0812">Transmembrane</keyword>
<comment type="subcellular location">
    <subcellularLocation>
        <location evidence="1">Membrane</location>
        <topology evidence="1">Multi-pass membrane protein</topology>
    </subcellularLocation>
</comment>
<evidence type="ECO:0000256" key="4">
    <source>
        <dbReference type="ARBA" id="ARBA00023136"/>
    </source>
</evidence>
<dbReference type="PANTHER" id="PTHR33048">
    <property type="entry name" value="PTH11-LIKE INTEGRAL MEMBRANE PROTEIN (AFU_ORTHOLOGUE AFUA_5G11245)"/>
    <property type="match status" value="1"/>
</dbReference>
<name>A0A9P4HC32_9PLEO</name>
<evidence type="ECO:0000256" key="6">
    <source>
        <dbReference type="SAM" id="Phobius"/>
    </source>
</evidence>
<dbReference type="PANTHER" id="PTHR33048:SF47">
    <property type="entry name" value="INTEGRAL MEMBRANE PROTEIN-RELATED"/>
    <property type="match status" value="1"/>
</dbReference>
<organism evidence="8 9">
    <name type="scientific">Setomelanomma holmii</name>
    <dbReference type="NCBI Taxonomy" id="210430"/>
    <lineage>
        <taxon>Eukaryota</taxon>
        <taxon>Fungi</taxon>
        <taxon>Dikarya</taxon>
        <taxon>Ascomycota</taxon>
        <taxon>Pezizomycotina</taxon>
        <taxon>Dothideomycetes</taxon>
        <taxon>Pleosporomycetidae</taxon>
        <taxon>Pleosporales</taxon>
        <taxon>Pleosporineae</taxon>
        <taxon>Phaeosphaeriaceae</taxon>
        <taxon>Setomelanomma</taxon>
    </lineage>
</organism>
<evidence type="ECO:0000256" key="5">
    <source>
        <dbReference type="ARBA" id="ARBA00038359"/>
    </source>
</evidence>
<dbReference type="AlphaFoldDB" id="A0A9P4HC32"/>
<feature type="transmembrane region" description="Helical" evidence="6">
    <location>
        <begin position="146"/>
        <end position="167"/>
    </location>
</feature>
<evidence type="ECO:0000259" key="7">
    <source>
        <dbReference type="Pfam" id="PF20684"/>
    </source>
</evidence>
<feature type="transmembrane region" description="Helical" evidence="6">
    <location>
        <begin position="276"/>
        <end position="297"/>
    </location>
</feature>
<comment type="similarity">
    <text evidence="5">Belongs to the SAT4 family.</text>
</comment>
<gene>
    <name evidence="8" type="ORF">EK21DRAFT_63184</name>
</gene>
<dbReference type="InterPro" id="IPR052337">
    <property type="entry name" value="SAT4-like"/>
</dbReference>
<reference evidence="8" key="1">
    <citation type="journal article" date="2020" name="Stud. Mycol.">
        <title>101 Dothideomycetes genomes: a test case for predicting lifestyles and emergence of pathogens.</title>
        <authorList>
            <person name="Haridas S."/>
            <person name="Albert R."/>
            <person name="Binder M."/>
            <person name="Bloem J."/>
            <person name="Labutti K."/>
            <person name="Salamov A."/>
            <person name="Andreopoulos B."/>
            <person name="Baker S."/>
            <person name="Barry K."/>
            <person name="Bills G."/>
            <person name="Bluhm B."/>
            <person name="Cannon C."/>
            <person name="Castanera R."/>
            <person name="Culley D."/>
            <person name="Daum C."/>
            <person name="Ezra D."/>
            <person name="Gonzalez J."/>
            <person name="Henrissat B."/>
            <person name="Kuo A."/>
            <person name="Liang C."/>
            <person name="Lipzen A."/>
            <person name="Lutzoni F."/>
            <person name="Magnuson J."/>
            <person name="Mondo S."/>
            <person name="Nolan M."/>
            <person name="Ohm R."/>
            <person name="Pangilinan J."/>
            <person name="Park H.-J."/>
            <person name="Ramirez L."/>
            <person name="Alfaro M."/>
            <person name="Sun H."/>
            <person name="Tritt A."/>
            <person name="Yoshinaga Y."/>
            <person name="Zwiers L.-H."/>
            <person name="Turgeon B."/>
            <person name="Goodwin S."/>
            <person name="Spatafora J."/>
            <person name="Crous P."/>
            <person name="Grigoriev I."/>
        </authorList>
    </citation>
    <scope>NUCLEOTIDE SEQUENCE</scope>
    <source>
        <strain evidence="8">CBS 110217</strain>
    </source>
</reference>
<feature type="transmembrane region" description="Helical" evidence="6">
    <location>
        <begin position="111"/>
        <end position="134"/>
    </location>
</feature>
<feature type="domain" description="Rhodopsin" evidence="7">
    <location>
        <begin position="54"/>
        <end position="300"/>
    </location>
</feature>
<dbReference type="Proteomes" id="UP000799777">
    <property type="component" value="Unassembled WGS sequence"/>
</dbReference>
<feature type="transmembrane region" description="Helical" evidence="6">
    <location>
        <begin position="67"/>
        <end position="91"/>
    </location>
</feature>
<dbReference type="InterPro" id="IPR049326">
    <property type="entry name" value="Rhodopsin_dom_fungi"/>
</dbReference>
<comment type="caution">
    <text evidence="8">The sequence shown here is derived from an EMBL/GenBank/DDBJ whole genome shotgun (WGS) entry which is preliminary data.</text>
</comment>
<sequence>MTRSALDDFIPVLMEMMSSPPDPNAPIPRANRRDTAYGVAIPFHLLSWVAVGFRLHTRFRVVYEPGWDDAFVVVAAVLNLVAMTSFFGSINQGIGQHIVYILDILEPTLKWFYVANAAYTSTTVCIKLSLLLQYLRFFPKGKRHKITMGFLVVVTLWGAAFSFMAWFPCFPVSGFWNKHMSPSAKCYGFGYRTLKEARDTLFAFSGSNMILDIAIFLLPLTEYFQPGLKRRQILAMTGLFALGSLVVLMAVLRLWSGLKYNNTDAMFDFTWWLPEVLIFSCLEFDFAIMCASMPIVWPTLMAAWIEIFVTREVMVTHDRRSRYTESNTQCLGLDRSMSLRSHKSTEKLTKMVSREGTTWFTEFDLETGTVLGSGMTQAGIQPTAQKLRLS</sequence>
<keyword evidence="4 6" id="KW-0472">Membrane</keyword>
<evidence type="ECO:0000313" key="8">
    <source>
        <dbReference type="EMBL" id="KAF2031504.1"/>
    </source>
</evidence>
<accession>A0A9P4HC32</accession>
<feature type="transmembrane region" description="Helical" evidence="6">
    <location>
        <begin position="36"/>
        <end position="55"/>
    </location>
</feature>
<feature type="transmembrane region" description="Helical" evidence="6">
    <location>
        <begin position="233"/>
        <end position="256"/>
    </location>
</feature>
<keyword evidence="3 6" id="KW-1133">Transmembrane helix</keyword>
<dbReference type="GO" id="GO:0016020">
    <property type="term" value="C:membrane"/>
    <property type="evidence" value="ECO:0007669"/>
    <property type="project" value="UniProtKB-SubCell"/>
</dbReference>
<feature type="transmembrane region" description="Helical" evidence="6">
    <location>
        <begin position="201"/>
        <end position="221"/>
    </location>
</feature>
<dbReference type="EMBL" id="ML978180">
    <property type="protein sequence ID" value="KAF2031504.1"/>
    <property type="molecule type" value="Genomic_DNA"/>
</dbReference>
<evidence type="ECO:0000256" key="3">
    <source>
        <dbReference type="ARBA" id="ARBA00022989"/>
    </source>
</evidence>
<dbReference type="OrthoDB" id="61113at2759"/>